<proteinExistence type="predicted"/>
<comment type="caution">
    <text evidence="3">The sequence shown here is derived from an EMBL/GenBank/DDBJ whole genome shotgun (WGS) entry which is preliminary data.</text>
</comment>
<protein>
    <submittedName>
        <fullName evidence="3">Copper amine oxidase N-terminal domain-containing protein</fullName>
    </submittedName>
</protein>
<reference evidence="3" key="1">
    <citation type="submission" date="2020-10" db="EMBL/GenBank/DDBJ databases">
        <authorList>
            <person name="Gilroy R."/>
        </authorList>
    </citation>
    <scope>NUCLEOTIDE SEQUENCE</scope>
    <source>
        <strain evidence="3">ChiSjej4B22-9803</strain>
    </source>
</reference>
<reference evidence="3" key="2">
    <citation type="journal article" date="2021" name="PeerJ">
        <title>Extensive microbial diversity within the chicken gut microbiome revealed by metagenomics and culture.</title>
        <authorList>
            <person name="Gilroy R."/>
            <person name="Ravi A."/>
            <person name="Getino M."/>
            <person name="Pursley I."/>
            <person name="Horton D.L."/>
            <person name="Alikhan N.F."/>
            <person name="Baker D."/>
            <person name="Gharbi K."/>
            <person name="Hall N."/>
            <person name="Watson M."/>
            <person name="Adriaenssens E.M."/>
            <person name="Foster-Nyarko E."/>
            <person name="Jarju S."/>
            <person name="Secka A."/>
            <person name="Antonio M."/>
            <person name="Oren A."/>
            <person name="Chaudhuri R.R."/>
            <person name="La Ragione R."/>
            <person name="Hildebrand F."/>
            <person name="Pallen M.J."/>
        </authorList>
    </citation>
    <scope>NUCLEOTIDE SEQUENCE</scope>
    <source>
        <strain evidence="3">ChiSjej4B22-9803</strain>
    </source>
</reference>
<dbReference type="EMBL" id="DVND01000189">
    <property type="protein sequence ID" value="HIU49204.1"/>
    <property type="molecule type" value="Genomic_DNA"/>
</dbReference>
<evidence type="ECO:0000256" key="1">
    <source>
        <dbReference type="SAM" id="SignalP"/>
    </source>
</evidence>
<dbReference type="SUPFAM" id="SSF55383">
    <property type="entry name" value="Copper amine oxidase, domain N"/>
    <property type="match status" value="1"/>
</dbReference>
<feature type="signal peptide" evidence="1">
    <location>
        <begin position="1"/>
        <end position="24"/>
    </location>
</feature>
<keyword evidence="1" id="KW-0732">Signal</keyword>
<evidence type="ECO:0000313" key="4">
    <source>
        <dbReference type="Proteomes" id="UP000824111"/>
    </source>
</evidence>
<accession>A0A9D1S6M2</accession>
<name>A0A9D1S6M2_9FIRM</name>
<evidence type="ECO:0000259" key="2">
    <source>
        <dbReference type="Pfam" id="PF07833"/>
    </source>
</evidence>
<gene>
    <name evidence="3" type="ORF">IAB04_07540</name>
</gene>
<sequence length="344" mass="38617">MIKKMAGLLACIAGAMLCICAASAKDAAPYHAFAGRLRVAVEECGLYEDTEDYWDYYDRGGVAYAALVDFNGDGQEELFYMYGIPRSESYEGTIYQYRYAVWGYENGSARQLVNAPVSSTDSIASMIRVSLCPQDFGYTYLETFDESEWLAATYSFSTYMDGVWKEVSNLRSSWYEQDYETVYYYQLNGETISEGYFRQLDAHYRKQAQDITPADFSGAAVERLIQRLETAEDTVDIYVNGTPLSFESPSVLLNDTTMVPIRAVGEAMGCDVVWDGETGSVIIVGEGLTAVFDGAELLVNDTVYTVTPAPVLIYDTTYLPVRVLEYFGASVEWRQMDKSVWITY</sequence>
<dbReference type="Gene3D" id="3.30.457.10">
    <property type="entry name" value="Copper amine oxidase-like, N-terminal domain"/>
    <property type="match status" value="1"/>
</dbReference>
<dbReference type="InterPro" id="IPR036582">
    <property type="entry name" value="Mao_N_sf"/>
</dbReference>
<evidence type="ECO:0000313" key="3">
    <source>
        <dbReference type="EMBL" id="HIU49204.1"/>
    </source>
</evidence>
<dbReference type="Proteomes" id="UP000824111">
    <property type="component" value="Unassembled WGS sequence"/>
</dbReference>
<dbReference type="Pfam" id="PF07833">
    <property type="entry name" value="Cu_amine_oxidN1"/>
    <property type="match status" value="1"/>
</dbReference>
<feature type="domain" description="Copper amine oxidase-like N-terminal" evidence="2">
    <location>
        <begin position="238"/>
        <end position="340"/>
    </location>
</feature>
<dbReference type="InterPro" id="IPR012854">
    <property type="entry name" value="Cu_amine_oxidase-like_N"/>
</dbReference>
<feature type="chain" id="PRO_5038415168" evidence="1">
    <location>
        <begin position="25"/>
        <end position="344"/>
    </location>
</feature>
<dbReference type="AlphaFoldDB" id="A0A9D1S6M2"/>
<organism evidence="3 4">
    <name type="scientific">Candidatus Avimonoglobus intestinipullorum</name>
    <dbReference type="NCBI Taxonomy" id="2840699"/>
    <lineage>
        <taxon>Bacteria</taxon>
        <taxon>Bacillati</taxon>
        <taxon>Bacillota</taxon>
        <taxon>Clostridia</taxon>
        <taxon>Eubacteriales</taxon>
        <taxon>Candidatus Avimonoglobus</taxon>
    </lineage>
</organism>